<comment type="caution">
    <text evidence="3">The sequence shown here is derived from an EMBL/GenBank/DDBJ whole genome shotgun (WGS) entry which is preliminary data.</text>
</comment>
<organism evidence="3 4">
    <name type="scientific">Microbacterium hominis</name>
    <dbReference type="NCBI Taxonomy" id="162426"/>
    <lineage>
        <taxon>Bacteria</taxon>
        <taxon>Bacillati</taxon>
        <taxon>Actinomycetota</taxon>
        <taxon>Actinomycetes</taxon>
        <taxon>Micrococcales</taxon>
        <taxon>Microbacteriaceae</taxon>
        <taxon>Microbacterium</taxon>
    </lineage>
</organism>
<feature type="chain" id="PRO_5002102841" evidence="2">
    <location>
        <begin position="26"/>
        <end position="245"/>
    </location>
</feature>
<dbReference type="Proteomes" id="UP000031202">
    <property type="component" value="Unassembled WGS sequence"/>
</dbReference>
<gene>
    <name evidence="3" type="ORF">RM52_05255</name>
</gene>
<feature type="region of interest" description="Disordered" evidence="1">
    <location>
        <begin position="54"/>
        <end position="117"/>
    </location>
</feature>
<evidence type="ECO:0000256" key="2">
    <source>
        <dbReference type="SAM" id="SignalP"/>
    </source>
</evidence>
<evidence type="ECO:0000256" key="1">
    <source>
        <dbReference type="SAM" id="MobiDB-lite"/>
    </source>
</evidence>
<dbReference type="PROSITE" id="PS51318">
    <property type="entry name" value="TAT"/>
    <property type="match status" value="1"/>
</dbReference>
<dbReference type="RefSeq" id="WP_039413901.1">
    <property type="nucleotide sequence ID" value="NZ_JWSZ01000006.1"/>
</dbReference>
<protein>
    <submittedName>
        <fullName evidence="3">Uncharacterized protein</fullName>
    </submittedName>
</protein>
<name>A0A0B4DWY5_9MICO</name>
<dbReference type="InterPro" id="IPR006311">
    <property type="entry name" value="TAT_signal"/>
</dbReference>
<evidence type="ECO:0000313" key="4">
    <source>
        <dbReference type="Proteomes" id="UP000031202"/>
    </source>
</evidence>
<feature type="compositionally biased region" description="Low complexity" evidence="1">
    <location>
        <begin position="63"/>
        <end position="75"/>
    </location>
</feature>
<proteinExistence type="predicted"/>
<feature type="compositionally biased region" description="Pro residues" evidence="1">
    <location>
        <begin position="79"/>
        <end position="92"/>
    </location>
</feature>
<sequence>MTTRRARSALLAAALLALAPSAVGAAALPAAAAETSGARPTEWCIPIIMPCHSSPSPTPSPSPSASASIPGIPSLPTIPGLPEPGQPSPSPSPSEGTTPPAVAPVADEQGPVFTQPSAQLGSKSLSFSGLRGISVVTVPLADGSRTTALKLEADRITISGFSLTVRRDTGPILTTTADTMTLDGHVAVYINSLSATLPGGKLLTLGADTPPPAEGLDSMFGVTLGLVGSTADSITYTNTVQHLSE</sequence>
<reference evidence="3 4" key="1">
    <citation type="submission" date="2014-12" db="EMBL/GenBank/DDBJ databases">
        <title>Genome sequencing of Microbacterium hominis TPW29.</title>
        <authorList>
            <person name="Tan P.W."/>
            <person name="Chan K.-G."/>
        </authorList>
    </citation>
    <scope>NUCLEOTIDE SEQUENCE [LARGE SCALE GENOMIC DNA]</scope>
    <source>
        <strain evidence="3 4">TPW29</strain>
    </source>
</reference>
<evidence type="ECO:0000313" key="3">
    <source>
        <dbReference type="EMBL" id="KIC58743.1"/>
    </source>
</evidence>
<feature type="signal peptide" evidence="2">
    <location>
        <begin position="1"/>
        <end position="25"/>
    </location>
</feature>
<accession>A0A0B4DWY5</accession>
<dbReference type="EMBL" id="JWSZ01000006">
    <property type="protein sequence ID" value="KIC58743.1"/>
    <property type="molecule type" value="Genomic_DNA"/>
</dbReference>
<dbReference type="AlphaFoldDB" id="A0A0B4DWY5"/>
<keyword evidence="2" id="KW-0732">Signal</keyword>